<comment type="caution">
    <text evidence="3">The sequence shown here is derived from an EMBL/GenBank/DDBJ whole genome shotgun (WGS) entry which is preliminary data.</text>
</comment>
<accession>A0ABQ5R9D3</accession>
<protein>
    <recommendedName>
        <fullName evidence="2">HTH cro/C1-type domain-containing protein</fullName>
    </recommendedName>
</protein>
<sequence>MKVAEPSWWTDGSFEDRPVKQVLAIRDLGAVFRFLKTRGWSRAAIASATGLTETRVRAVAQGKQQITSYEVIERIAGGLNIDRGLLGLAYADPGPGASQTTSAGDRERPTQASPPNLDHVSGVEHVGAMRSFRAADRQVGGGHLYATVTKYLQSEVAPQLFGAEQEPDDGLLFTAAAALTEMAGWMAHDAGRDQAAGRHFSRSLHLAKLGGERWFQVQVLASLSHLANHRGRADEAIRYARQGGQALADGPRHPALEGRLLAMQARGLAALGQAEQCVQLLRRAETTLAGMPADQQSPWISPFDEASLASEAARCLRQLGDLSQAQRQAERIIALRPTDRVRSRAFGQLLLVTILIARGRVEAACAVAHEVLDATQQLGSGLIGQQLSDLQRLLAPYRDTTVVKEFLARLVDVLNERAWLYRWLTDGYDSRSAHRGQA</sequence>
<reference evidence="3" key="1">
    <citation type="submission" date="2022-12" db="EMBL/GenBank/DDBJ databases">
        <title>New Phytohabitans aurantiacus sp. RD004123 nov., an actinomycete isolated from soil.</title>
        <authorList>
            <person name="Triningsih D.W."/>
            <person name="Harunari E."/>
            <person name="Igarashi Y."/>
        </authorList>
    </citation>
    <scope>NUCLEOTIDE SEQUENCE</scope>
    <source>
        <strain evidence="3">RD004123</strain>
    </source>
</reference>
<dbReference type="RefSeq" id="WP_281904864.1">
    <property type="nucleotide sequence ID" value="NZ_BSDI01000074.1"/>
</dbReference>
<feature type="region of interest" description="Disordered" evidence="1">
    <location>
        <begin position="92"/>
        <end position="118"/>
    </location>
</feature>
<keyword evidence="4" id="KW-1185">Reference proteome</keyword>
<dbReference type="EMBL" id="BSDI01000074">
    <property type="protein sequence ID" value="GLI02998.1"/>
    <property type="molecule type" value="Genomic_DNA"/>
</dbReference>
<dbReference type="Gene3D" id="1.25.40.10">
    <property type="entry name" value="Tetratricopeptide repeat domain"/>
    <property type="match status" value="1"/>
</dbReference>
<feature type="domain" description="HTH cro/C1-type" evidence="2">
    <location>
        <begin position="30"/>
        <end position="86"/>
    </location>
</feature>
<evidence type="ECO:0000313" key="3">
    <source>
        <dbReference type="EMBL" id="GLI02998.1"/>
    </source>
</evidence>
<dbReference type="SUPFAM" id="SSF47413">
    <property type="entry name" value="lambda repressor-like DNA-binding domains"/>
    <property type="match status" value="1"/>
</dbReference>
<organism evidence="3 4">
    <name type="scientific">Phytohabitans aurantiacus</name>
    <dbReference type="NCBI Taxonomy" id="3016789"/>
    <lineage>
        <taxon>Bacteria</taxon>
        <taxon>Bacillati</taxon>
        <taxon>Actinomycetota</taxon>
        <taxon>Actinomycetes</taxon>
        <taxon>Micromonosporales</taxon>
        <taxon>Micromonosporaceae</taxon>
    </lineage>
</organism>
<proteinExistence type="predicted"/>
<name>A0ABQ5R9D3_9ACTN</name>
<evidence type="ECO:0000259" key="2">
    <source>
        <dbReference type="SMART" id="SM00530"/>
    </source>
</evidence>
<dbReference type="SUPFAM" id="SSF48452">
    <property type="entry name" value="TPR-like"/>
    <property type="match status" value="1"/>
</dbReference>
<dbReference type="InterPro" id="IPR011990">
    <property type="entry name" value="TPR-like_helical_dom_sf"/>
</dbReference>
<evidence type="ECO:0000313" key="4">
    <source>
        <dbReference type="Proteomes" id="UP001144280"/>
    </source>
</evidence>
<gene>
    <name evidence="3" type="ORF">Pa4123_82760</name>
</gene>
<evidence type="ECO:0000256" key="1">
    <source>
        <dbReference type="SAM" id="MobiDB-lite"/>
    </source>
</evidence>
<dbReference type="InterPro" id="IPR010982">
    <property type="entry name" value="Lambda_DNA-bd_dom_sf"/>
</dbReference>
<dbReference type="SMART" id="SM00530">
    <property type="entry name" value="HTH_XRE"/>
    <property type="match status" value="1"/>
</dbReference>
<dbReference type="InterPro" id="IPR001387">
    <property type="entry name" value="Cro/C1-type_HTH"/>
</dbReference>
<dbReference type="Proteomes" id="UP001144280">
    <property type="component" value="Unassembled WGS sequence"/>
</dbReference>